<evidence type="ECO:0000313" key="1">
    <source>
        <dbReference type="EMBL" id="ALB21871.1"/>
    </source>
</evidence>
<name>A0A1L6T9M4_PISSA</name>
<keyword evidence="1" id="KW-0808">Transferase</keyword>
<dbReference type="AlphaFoldDB" id="A0A1L6T9M4"/>
<dbReference type="EMBL" id="CP012508">
    <property type="protein sequence ID" value="ALB21871.1"/>
    <property type="molecule type" value="Genomic_DNA"/>
</dbReference>
<dbReference type="OrthoDB" id="5617869at2"/>
<dbReference type="Proteomes" id="UP000029558">
    <property type="component" value="Chromosome"/>
</dbReference>
<proteinExistence type="predicted"/>
<dbReference type="GO" id="GO:0016301">
    <property type="term" value="F:kinase activity"/>
    <property type="evidence" value="ECO:0007669"/>
    <property type="project" value="UniProtKB-KW"/>
</dbReference>
<sequence>MALHRAVAEEDISLQALINGKPLYGEINQEGIILNNVCNVHWQSIIPDKYTNSQAPGKPCAAHYQLLQTLTGPHIDISSYFQEVDQSPDLEKALTALHYAGINLSENWQSLKTNPHLQKALTAAYGYLNLDYSNQSNTAHGEHGKKQTYQFIQHLMAREDKSLNGIRSEMQKWVTGYSFFSLPSNTNDQSRISFVYQSGLFPQTTIPFFQMSQYERKKEKEEILKFKTS</sequence>
<evidence type="ECO:0000313" key="2">
    <source>
        <dbReference type="Proteomes" id="UP000029558"/>
    </source>
</evidence>
<dbReference type="RefSeq" id="WP_027242901.1">
    <property type="nucleotide sequence ID" value="NZ_CP012508.1"/>
</dbReference>
<protein>
    <submittedName>
        <fullName evidence="1">Kinase domain protein</fullName>
    </submittedName>
</protein>
<gene>
    <name evidence="1" type="ORF">KU39_687</name>
</gene>
<reference evidence="1 2" key="1">
    <citation type="journal article" date="2014" name="Genome Announc.">
        <title>Comparative Genome Analysis of Two Isolates of the Fish Pathogen Piscirickettsia salmonis from Different Hosts Reveals Major Differences in Virulence-Associated Secretion Systems.</title>
        <authorList>
            <person name="Bohle H."/>
            <person name="Henriquez P."/>
            <person name="Grothusen H."/>
            <person name="Navas E."/>
            <person name="Sandoval A."/>
            <person name="Bustamante F."/>
            <person name="Bustos P."/>
            <person name="Mancilla M."/>
        </authorList>
    </citation>
    <scope>NUCLEOTIDE SEQUENCE [LARGE SCALE GENOMIC DNA]</scope>
    <source>
        <strain evidence="2">B1-32597</strain>
    </source>
</reference>
<accession>A0A1L6T9M4</accession>
<organism evidence="1 2">
    <name type="scientific">Piscirickettsia salmonis</name>
    <dbReference type="NCBI Taxonomy" id="1238"/>
    <lineage>
        <taxon>Bacteria</taxon>
        <taxon>Pseudomonadati</taxon>
        <taxon>Pseudomonadota</taxon>
        <taxon>Gammaproteobacteria</taxon>
        <taxon>Thiotrichales</taxon>
        <taxon>Piscirickettsiaceae</taxon>
        <taxon>Piscirickettsia</taxon>
    </lineage>
</organism>
<keyword evidence="1" id="KW-0418">Kinase</keyword>